<name>A0A3M7PWX9_BRAPC</name>
<dbReference type="GO" id="GO:0070936">
    <property type="term" value="P:protein K48-linked ubiquitination"/>
    <property type="evidence" value="ECO:0007669"/>
    <property type="project" value="TreeGrafter"/>
</dbReference>
<keyword evidence="2" id="KW-0862">Zinc</keyword>
<evidence type="ECO:0000256" key="2">
    <source>
        <dbReference type="ARBA" id="ARBA00022833"/>
    </source>
</evidence>
<dbReference type="Gene3D" id="3.30.40.10">
    <property type="entry name" value="Zinc/RING finger domain, C3HC4 (zinc finger)"/>
    <property type="match status" value="1"/>
</dbReference>
<reference evidence="6 7" key="1">
    <citation type="journal article" date="2018" name="Sci. Rep.">
        <title>Genomic signatures of local adaptation to the degree of environmental predictability in rotifers.</title>
        <authorList>
            <person name="Franch-Gras L."/>
            <person name="Hahn C."/>
            <person name="Garcia-Roger E.M."/>
            <person name="Carmona M.J."/>
            <person name="Serra M."/>
            <person name="Gomez A."/>
        </authorList>
    </citation>
    <scope>NUCLEOTIDE SEQUENCE [LARGE SCALE GENOMIC DNA]</scope>
    <source>
        <strain evidence="6">HYR1</strain>
    </source>
</reference>
<dbReference type="GO" id="GO:0005737">
    <property type="term" value="C:cytoplasm"/>
    <property type="evidence" value="ECO:0007669"/>
    <property type="project" value="TreeGrafter"/>
</dbReference>
<dbReference type="CDD" id="cd16500">
    <property type="entry name" value="RING-HC_CARP"/>
    <property type="match status" value="1"/>
</dbReference>
<dbReference type="OrthoDB" id="3045089at2759"/>
<dbReference type="InterPro" id="IPR051728">
    <property type="entry name" value="RING-FYVE_E3_ubiquitin-ligase"/>
</dbReference>
<dbReference type="EMBL" id="REGN01008519">
    <property type="protein sequence ID" value="RNA03399.1"/>
    <property type="molecule type" value="Genomic_DNA"/>
</dbReference>
<protein>
    <submittedName>
        <fullName evidence="6">E3 ubiquitin-ligase rififylin-like</fullName>
    </submittedName>
</protein>
<dbReference type="AlphaFoldDB" id="A0A3M7PWX9"/>
<evidence type="ECO:0000256" key="3">
    <source>
        <dbReference type="PROSITE-ProRule" id="PRU00175"/>
    </source>
</evidence>
<feature type="compositionally biased region" description="Low complexity" evidence="4">
    <location>
        <begin position="33"/>
        <end position="54"/>
    </location>
</feature>
<keyword evidence="7" id="KW-1185">Reference proteome</keyword>
<gene>
    <name evidence="6" type="ORF">BpHYR1_028832</name>
</gene>
<dbReference type="GO" id="GO:0043161">
    <property type="term" value="P:proteasome-mediated ubiquitin-dependent protein catabolic process"/>
    <property type="evidence" value="ECO:0007669"/>
    <property type="project" value="TreeGrafter"/>
</dbReference>
<keyword evidence="1 3" id="KW-0479">Metal-binding</keyword>
<dbReference type="FunFam" id="3.30.40.10:FF:000110">
    <property type="entry name" value="E3 ubiquitin-protein ligase RNF34 isoform X1"/>
    <property type="match status" value="1"/>
</dbReference>
<dbReference type="InterPro" id="IPR001841">
    <property type="entry name" value="Znf_RING"/>
</dbReference>
<comment type="caution">
    <text evidence="6">The sequence shown here is derived from an EMBL/GenBank/DDBJ whole genome shotgun (WGS) entry which is preliminary data.</text>
</comment>
<dbReference type="GO" id="GO:0016874">
    <property type="term" value="F:ligase activity"/>
    <property type="evidence" value="ECO:0007669"/>
    <property type="project" value="UniProtKB-KW"/>
</dbReference>
<feature type="domain" description="RING-type" evidence="5">
    <location>
        <begin position="139"/>
        <end position="174"/>
    </location>
</feature>
<organism evidence="6 7">
    <name type="scientific">Brachionus plicatilis</name>
    <name type="common">Marine rotifer</name>
    <name type="synonym">Brachionus muelleri</name>
    <dbReference type="NCBI Taxonomy" id="10195"/>
    <lineage>
        <taxon>Eukaryota</taxon>
        <taxon>Metazoa</taxon>
        <taxon>Spiralia</taxon>
        <taxon>Gnathifera</taxon>
        <taxon>Rotifera</taxon>
        <taxon>Eurotatoria</taxon>
        <taxon>Monogononta</taxon>
        <taxon>Pseudotrocha</taxon>
        <taxon>Ploima</taxon>
        <taxon>Brachionidae</taxon>
        <taxon>Brachionus</taxon>
    </lineage>
</organism>
<evidence type="ECO:0000259" key="5">
    <source>
        <dbReference type="PROSITE" id="PS50089"/>
    </source>
</evidence>
<evidence type="ECO:0000256" key="4">
    <source>
        <dbReference type="SAM" id="MobiDB-lite"/>
    </source>
</evidence>
<evidence type="ECO:0000313" key="7">
    <source>
        <dbReference type="Proteomes" id="UP000276133"/>
    </source>
</evidence>
<dbReference type="GO" id="GO:1902042">
    <property type="term" value="P:negative regulation of extrinsic apoptotic signaling pathway via death domain receptors"/>
    <property type="evidence" value="ECO:0007669"/>
    <property type="project" value="TreeGrafter"/>
</dbReference>
<dbReference type="PANTHER" id="PTHR14879">
    <property type="entry name" value="CASPASE REGULATOR, RING FINGER DOMAIN-CONTAINING"/>
    <property type="match status" value="1"/>
</dbReference>
<dbReference type="PANTHER" id="PTHR14879:SF15">
    <property type="entry name" value="E3 UBIQUITIN-PROTEIN LIGASE RIFIFYLIN-LIKE PROTEIN"/>
    <property type="match status" value="1"/>
</dbReference>
<keyword evidence="1 3" id="KW-0863">Zinc-finger</keyword>
<dbReference type="SUPFAM" id="SSF57850">
    <property type="entry name" value="RING/U-box"/>
    <property type="match status" value="1"/>
</dbReference>
<sequence>MFNIFGEQIPNVFSHFNVNSETNTQSQPPPTQSQPRSTEPRSQPMQSEPSQSQSTTIRRASLTDLKCPEDIDHLSIKQIKEILANNFVEYKGCCERSELVDKLKRLFVSDCENKRREQQLNNPSTNNDSRLNSEETDVCKICMESIMDCVLLDCGHMCSCIKCGKQLAECPICRQNVVRVVLAPTTFYSSYKILYKMLFLKRNYCGKMFSIEKKIQNYMNFNLNDNLIT</sequence>
<dbReference type="GO" id="GO:0061630">
    <property type="term" value="F:ubiquitin protein ligase activity"/>
    <property type="evidence" value="ECO:0007669"/>
    <property type="project" value="TreeGrafter"/>
</dbReference>
<dbReference type="PROSITE" id="PS50089">
    <property type="entry name" value="ZF_RING_2"/>
    <property type="match status" value="1"/>
</dbReference>
<dbReference type="InterPro" id="IPR013083">
    <property type="entry name" value="Znf_RING/FYVE/PHD"/>
</dbReference>
<dbReference type="GO" id="GO:0008270">
    <property type="term" value="F:zinc ion binding"/>
    <property type="evidence" value="ECO:0007669"/>
    <property type="project" value="UniProtKB-KW"/>
</dbReference>
<proteinExistence type="predicted"/>
<dbReference type="Proteomes" id="UP000276133">
    <property type="component" value="Unassembled WGS sequence"/>
</dbReference>
<keyword evidence="6" id="KW-0436">Ligase</keyword>
<dbReference type="InterPro" id="IPR055111">
    <property type="entry name" value="RNF34_RFFL_HeH"/>
</dbReference>
<dbReference type="Pfam" id="PF22968">
    <property type="entry name" value="RNF34L-like_3rd"/>
    <property type="match status" value="1"/>
</dbReference>
<evidence type="ECO:0000256" key="1">
    <source>
        <dbReference type="ARBA" id="ARBA00022771"/>
    </source>
</evidence>
<dbReference type="Pfam" id="PF13920">
    <property type="entry name" value="zf-C3HC4_3"/>
    <property type="match status" value="1"/>
</dbReference>
<dbReference type="GO" id="GO:0005886">
    <property type="term" value="C:plasma membrane"/>
    <property type="evidence" value="ECO:0007669"/>
    <property type="project" value="TreeGrafter"/>
</dbReference>
<evidence type="ECO:0000313" key="6">
    <source>
        <dbReference type="EMBL" id="RNA03399.1"/>
    </source>
</evidence>
<accession>A0A3M7PWX9</accession>
<feature type="region of interest" description="Disordered" evidence="4">
    <location>
        <begin position="19"/>
        <end position="58"/>
    </location>
</feature>
<dbReference type="STRING" id="10195.A0A3M7PWX9"/>